<protein>
    <submittedName>
        <fullName evidence="2">Uncharacterized protein</fullName>
    </submittedName>
</protein>
<organism evidence="2 3">
    <name type="scientific">Gigaspora margarita</name>
    <dbReference type="NCBI Taxonomy" id="4874"/>
    <lineage>
        <taxon>Eukaryota</taxon>
        <taxon>Fungi</taxon>
        <taxon>Fungi incertae sedis</taxon>
        <taxon>Mucoromycota</taxon>
        <taxon>Glomeromycotina</taxon>
        <taxon>Glomeromycetes</taxon>
        <taxon>Diversisporales</taxon>
        <taxon>Gigasporaceae</taxon>
        <taxon>Gigaspora</taxon>
    </lineage>
</organism>
<comment type="caution">
    <text evidence="2">The sequence shown here is derived from an EMBL/GenBank/DDBJ whole genome shotgun (WGS) entry which is preliminary data.</text>
</comment>
<dbReference type="EMBL" id="WTPW01000599">
    <property type="protein sequence ID" value="KAF0496469.1"/>
    <property type="molecule type" value="Genomic_DNA"/>
</dbReference>
<dbReference type="OrthoDB" id="2437546at2759"/>
<evidence type="ECO:0000313" key="3">
    <source>
        <dbReference type="Proteomes" id="UP000439903"/>
    </source>
</evidence>
<reference evidence="2 3" key="1">
    <citation type="journal article" date="2019" name="Environ. Microbiol.">
        <title>At the nexus of three kingdoms: the genome of the mycorrhizal fungus Gigaspora margarita provides insights into plant, endobacterial and fungal interactions.</title>
        <authorList>
            <person name="Venice F."/>
            <person name="Ghignone S."/>
            <person name="Salvioli di Fossalunga A."/>
            <person name="Amselem J."/>
            <person name="Novero M."/>
            <person name="Xianan X."/>
            <person name="Sedzielewska Toro K."/>
            <person name="Morin E."/>
            <person name="Lipzen A."/>
            <person name="Grigoriev I.V."/>
            <person name="Henrissat B."/>
            <person name="Martin F.M."/>
            <person name="Bonfante P."/>
        </authorList>
    </citation>
    <scope>NUCLEOTIDE SEQUENCE [LARGE SCALE GENOMIC DNA]</scope>
    <source>
        <strain evidence="2 3">BEG34</strain>
    </source>
</reference>
<feature type="compositionally biased region" description="Basic residues" evidence="1">
    <location>
        <begin position="63"/>
        <end position="75"/>
    </location>
</feature>
<sequence length="118" mass="13450">METLNKFLENFIYQHLANSKYISTKSVENNIRSDNESDESDLDISQESDSSFNISTIQDPVVRKRKGAPWVKRIKSSSEPKKSHSNNNGSLKEKAKGTRFCFCCKQLNHYAKTCTIAL</sequence>
<dbReference type="AlphaFoldDB" id="A0A8H4EJ72"/>
<accession>A0A8H4EJ72</accession>
<gene>
    <name evidence="2" type="ORF">F8M41_020950</name>
</gene>
<evidence type="ECO:0000256" key="1">
    <source>
        <dbReference type="SAM" id="MobiDB-lite"/>
    </source>
</evidence>
<proteinExistence type="predicted"/>
<feature type="compositionally biased region" description="Acidic residues" evidence="1">
    <location>
        <begin position="36"/>
        <end position="46"/>
    </location>
</feature>
<feature type="region of interest" description="Disordered" evidence="1">
    <location>
        <begin position="63"/>
        <end position="94"/>
    </location>
</feature>
<keyword evidence="3" id="KW-1185">Reference proteome</keyword>
<dbReference type="Proteomes" id="UP000439903">
    <property type="component" value="Unassembled WGS sequence"/>
</dbReference>
<name>A0A8H4EJ72_GIGMA</name>
<feature type="region of interest" description="Disordered" evidence="1">
    <location>
        <begin position="32"/>
        <end position="51"/>
    </location>
</feature>
<evidence type="ECO:0000313" key="2">
    <source>
        <dbReference type="EMBL" id="KAF0496469.1"/>
    </source>
</evidence>